<accession>A0A5J9UBN2</accession>
<dbReference type="Proteomes" id="UP000324897">
    <property type="component" value="Chromosome 7"/>
</dbReference>
<dbReference type="InterPro" id="IPR029063">
    <property type="entry name" value="SAM-dependent_MTases_sf"/>
</dbReference>
<dbReference type="GO" id="GO:0008171">
    <property type="term" value="F:O-methyltransferase activity"/>
    <property type="evidence" value="ECO:0007669"/>
    <property type="project" value="InterPro"/>
</dbReference>
<gene>
    <name evidence="2" type="ORF">EJB05_36836</name>
</gene>
<keyword evidence="3" id="KW-1185">Reference proteome</keyword>
<comment type="caution">
    <text evidence="2">The sequence shown here is derived from an EMBL/GenBank/DDBJ whole genome shotgun (WGS) entry which is preliminary data.</text>
</comment>
<evidence type="ECO:0000313" key="2">
    <source>
        <dbReference type="EMBL" id="TVU20621.1"/>
    </source>
</evidence>
<dbReference type="Pfam" id="PF00891">
    <property type="entry name" value="Methyltransf_2"/>
    <property type="match status" value="1"/>
</dbReference>
<evidence type="ECO:0000313" key="3">
    <source>
        <dbReference type="Proteomes" id="UP000324897"/>
    </source>
</evidence>
<protein>
    <recommendedName>
        <fullName evidence="1">O-methyltransferase C-terminal domain-containing protein</fullName>
    </recommendedName>
</protein>
<dbReference type="Gene3D" id="3.40.50.150">
    <property type="entry name" value="Vaccinia Virus protein VP39"/>
    <property type="match status" value="1"/>
</dbReference>
<dbReference type="InterPro" id="IPR001077">
    <property type="entry name" value="COMT_C"/>
</dbReference>
<dbReference type="Gramene" id="TVU20621">
    <property type="protein sequence ID" value="TVU20621"/>
    <property type="gene ID" value="EJB05_36836"/>
</dbReference>
<organism evidence="2 3">
    <name type="scientific">Eragrostis curvula</name>
    <name type="common">weeping love grass</name>
    <dbReference type="NCBI Taxonomy" id="38414"/>
    <lineage>
        <taxon>Eukaryota</taxon>
        <taxon>Viridiplantae</taxon>
        <taxon>Streptophyta</taxon>
        <taxon>Embryophyta</taxon>
        <taxon>Tracheophyta</taxon>
        <taxon>Spermatophyta</taxon>
        <taxon>Magnoliopsida</taxon>
        <taxon>Liliopsida</taxon>
        <taxon>Poales</taxon>
        <taxon>Poaceae</taxon>
        <taxon>PACMAD clade</taxon>
        <taxon>Chloridoideae</taxon>
        <taxon>Eragrostideae</taxon>
        <taxon>Eragrostidinae</taxon>
        <taxon>Eragrostis</taxon>
    </lineage>
</organism>
<evidence type="ECO:0000259" key="1">
    <source>
        <dbReference type="Pfam" id="PF00891"/>
    </source>
</evidence>
<name>A0A5J9UBN2_9POAL</name>
<reference evidence="2 3" key="1">
    <citation type="journal article" date="2019" name="Sci. Rep.">
        <title>A high-quality genome of Eragrostis curvula grass provides insights into Poaceae evolution and supports new strategies to enhance forage quality.</title>
        <authorList>
            <person name="Carballo J."/>
            <person name="Santos B.A.C.M."/>
            <person name="Zappacosta D."/>
            <person name="Garbus I."/>
            <person name="Selva J.P."/>
            <person name="Gallo C.A."/>
            <person name="Diaz A."/>
            <person name="Albertini E."/>
            <person name="Caccamo M."/>
            <person name="Echenique V."/>
        </authorList>
    </citation>
    <scope>NUCLEOTIDE SEQUENCE [LARGE SCALE GENOMIC DNA]</scope>
    <source>
        <strain evidence="3">cv. Victoria</strain>
        <tissue evidence="2">Leaf</tissue>
    </source>
</reference>
<dbReference type="AlphaFoldDB" id="A0A5J9UBN2"/>
<feature type="domain" description="O-methyltransferase C-terminal" evidence="1">
    <location>
        <begin position="17"/>
        <end position="78"/>
    </location>
</feature>
<sequence length="78" mass="8518">MATPPNSIGFCTIGATQSVSKILKNCRKAIAPRDAGGKVIIFDMVIGAGMSDHKHKETQALYDLFIMHIDGVERDEQE</sequence>
<proteinExistence type="predicted"/>
<dbReference type="EMBL" id="RWGY01000029">
    <property type="protein sequence ID" value="TVU20621.1"/>
    <property type="molecule type" value="Genomic_DNA"/>
</dbReference>
<dbReference type="OrthoDB" id="663756at2759"/>
<feature type="non-terminal residue" evidence="2">
    <location>
        <position position="1"/>
    </location>
</feature>